<dbReference type="AlphaFoldDB" id="A0A3M7QZ08"/>
<comment type="caution">
    <text evidence="1">The sequence shown here is derived from an EMBL/GenBank/DDBJ whole genome shotgun (WGS) entry which is preliminary data.</text>
</comment>
<protein>
    <submittedName>
        <fullName evidence="1">Uncharacterized protein</fullName>
    </submittedName>
</protein>
<organism evidence="1 2">
    <name type="scientific">Brachionus plicatilis</name>
    <name type="common">Marine rotifer</name>
    <name type="synonym">Brachionus muelleri</name>
    <dbReference type="NCBI Taxonomy" id="10195"/>
    <lineage>
        <taxon>Eukaryota</taxon>
        <taxon>Metazoa</taxon>
        <taxon>Spiralia</taxon>
        <taxon>Gnathifera</taxon>
        <taxon>Rotifera</taxon>
        <taxon>Eurotatoria</taxon>
        <taxon>Monogononta</taxon>
        <taxon>Pseudotrocha</taxon>
        <taxon>Ploima</taxon>
        <taxon>Brachionidae</taxon>
        <taxon>Brachionus</taxon>
    </lineage>
</organism>
<proteinExistence type="predicted"/>
<accession>A0A3M7QZ08</accession>
<dbReference type="EMBL" id="REGN01004727">
    <property type="protein sequence ID" value="RNA16354.1"/>
    <property type="molecule type" value="Genomic_DNA"/>
</dbReference>
<sequence>YFFFYIFFPGKFYIFFYRFLNSVNSFLLQNRKQNENFESIISNTEFPRLIMLHYKLGHAN</sequence>
<evidence type="ECO:0000313" key="1">
    <source>
        <dbReference type="EMBL" id="RNA16354.1"/>
    </source>
</evidence>
<gene>
    <name evidence="1" type="ORF">BpHYR1_053581</name>
</gene>
<keyword evidence="2" id="KW-1185">Reference proteome</keyword>
<evidence type="ECO:0000313" key="2">
    <source>
        <dbReference type="Proteomes" id="UP000276133"/>
    </source>
</evidence>
<name>A0A3M7QZ08_BRAPC</name>
<feature type="non-terminal residue" evidence="1">
    <location>
        <position position="1"/>
    </location>
</feature>
<dbReference type="Proteomes" id="UP000276133">
    <property type="component" value="Unassembled WGS sequence"/>
</dbReference>
<reference evidence="1 2" key="1">
    <citation type="journal article" date="2018" name="Sci. Rep.">
        <title>Genomic signatures of local adaptation to the degree of environmental predictability in rotifers.</title>
        <authorList>
            <person name="Franch-Gras L."/>
            <person name="Hahn C."/>
            <person name="Garcia-Roger E.M."/>
            <person name="Carmona M.J."/>
            <person name="Serra M."/>
            <person name="Gomez A."/>
        </authorList>
    </citation>
    <scope>NUCLEOTIDE SEQUENCE [LARGE SCALE GENOMIC DNA]</scope>
    <source>
        <strain evidence="1">HYR1</strain>
    </source>
</reference>